<evidence type="ECO:0000313" key="10">
    <source>
        <dbReference type="Proteomes" id="UP000824261"/>
    </source>
</evidence>
<dbReference type="Pfam" id="PF14537">
    <property type="entry name" value="Cytochrom_c3_2"/>
    <property type="match status" value="1"/>
</dbReference>
<feature type="domain" description="Tetrahaem cytochrome" evidence="8">
    <location>
        <begin position="86"/>
        <end position="183"/>
    </location>
</feature>
<sequence>MSEEKKDAQNVARAPEGASKKRVKRWQIVLGVVVVVLLAAGIGFYAWHNTPGFCGTMCHDSMGEHLDNYNGVDASGGAGQASWHAQNEGTTCLDCHEADLETQVAELGSQLRGETDNLGLADRYYVDNEKCLSCHGGSYDALAELTADLGDYNPHKSPHGQMNCNECHKGHAAQVNTCGQCHDNGGQTMRGNN</sequence>
<organism evidence="9 10">
    <name type="scientific">Candidatus Aveggerthella stercoripullorum</name>
    <dbReference type="NCBI Taxonomy" id="2840688"/>
    <lineage>
        <taxon>Bacteria</taxon>
        <taxon>Bacillati</taxon>
        <taxon>Actinomycetota</taxon>
        <taxon>Coriobacteriia</taxon>
        <taxon>Eggerthellales</taxon>
        <taxon>Eggerthellaceae</taxon>
        <taxon>Eggerthellaceae incertae sedis</taxon>
        <taxon>Candidatus Aveggerthella</taxon>
    </lineage>
</organism>
<dbReference type="AlphaFoldDB" id="A0A9D1D3G5"/>
<reference evidence="9" key="2">
    <citation type="journal article" date="2021" name="PeerJ">
        <title>Extensive microbial diversity within the chicken gut microbiome revealed by metagenomics and culture.</title>
        <authorList>
            <person name="Gilroy R."/>
            <person name="Ravi A."/>
            <person name="Getino M."/>
            <person name="Pursley I."/>
            <person name="Horton D.L."/>
            <person name="Alikhan N.F."/>
            <person name="Baker D."/>
            <person name="Gharbi K."/>
            <person name="Hall N."/>
            <person name="Watson M."/>
            <person name="Adriaenssens E.M."/>
            <person name="Foster-Nyarko E."/>
            <person name="Jarju S."/>
            <person name="Secka A."/>
            <person name="Antonio M."/>
            <person name="Oren A."/>
            <person name="Chaudhuri R.R."/>
            <person name="La Ragione R."/>
            <person name="Hildebrand F."/>
            <person name="Pallen M.J."/>
        </authorList>
    </citation>
    <scope>NUCLEOTIDE SEQUENCE</scope>
    <source>
        <strain evidence="9">ChiGjej1B1-2707</strain>
    </source>
</reference>
<reference evidence="9" key="1">
    <citation type="submission" date="2020-10" db="EMBL/GenBank/DDBJ databases">
        <authorList>
            <person name="Gilroy R."/>
        </authorList>
    </citation>
    <scope>NUCLEOTIDE SEQUENCE</scope>
    <source>
        <strain evidence="9">ChiGjej1B1-2707</strain>
    </source>
</reference>
<dbReference type="InterPro" id="IPR012286">
    <property type="entry name" value="Tetrahaem_cytochrome"/>
</dbReference>
<dbReference type="SUPFAM" id="SSF48695">
    <property type="entry name" value="Multiheme cytochromes"/>
    <property type="match status" value="1"/>
</dbReference>
<protein>
    <submittedName>
        <fullName evidence="9">Cytochrome c3 family protein</fullName>
    </submittedName>
</protein>
<dbReference type="GO" id="GO:0030313">
    <property type="term" value="C:cell envelope"/>
    <property type="evidence" value="ECO:0007669"/>
    <property type="project" value="UniProtKB-SubCell"/>
</dbReference>
<dbReference type="InterPro" id="IPR036280">
    <property type="entry name" value="Multihaem_cyt_sf"/>
</dbReference>
<keyword evidence="7" id="KW-0472">Membrane</keyword>
<feature type="transmembrane region" description="Helical" evidence="7">
    <location>
        <begin position="28"/>
        <end position="47"/>
    </location>
</feature>
<dbReference type="GO" id="GO:0046872">
    <property type="term" value="F:metal ion binding"/>
    <property type="evidence" value="ECO:0007669"/>
    <property type="project" value="UniProtKB-KW"/>
</dbReference>
<keyword evidence="7" id="KW-1133">Transmembrane helix</keyword>
<dbReference type="Gene3D" id="1.10.1130.10">
    <property type="entry name" value="Flavocytochrome C3, Chain A"/>
    <property type="match status" value="1"/>
</dbReference>
<accession>A0A9D1D3G5</accession>
<proteinExistence type="predicted"/>
<evidence type="ECO:0000256" key="5">
    <source>
        <dbReference type="ARBA" id="ARBA00022982"/>
    </source>
</evidence>
<evidence type="ECO:0000256" key="4">
    <source>
        <dbReference type="ARBA" id="ARBA00022723"/>
    </source>
</evidence>
<evidence type="ECO:0000256" key="6">
    <source>
        <dbReference type="ARBA" id="ARBA00023004"/>
    </source>
</evidence>
<keyword evidence="5" id="KW-0249">Electron transport</keyword>
<keyword evidence="2" id="KW-0813">Transport</keyword>
<dbReference type="EMBL" id="DVGB01000078">
    <property type="protein sequence ID" value="HIR01863.1"/>
    <property type="molecule type" value="Genomic_DNA"/>
</dbReference>
<name>A0A9D1D3G5_9ACTN</name>
<evidence type="ECO:0000256" key="2">
    <source>
        <dbReference type="ARBA" id="ARBA00022448"/>
    </source>
</evidence>
<evidence type="ECO:0000256" key="3">
    <source>
        <dbReference type="ARBA" id="ARBA00022617"/>
    </source>
</evidence>
<dbReference type="Proteomes" id="UP000824261">
    <property type="component" value="Unassembled WGS sequence"/>
</dbReference>
<evidence type="ECO:0000256" key="7">
    <source>
        <dbReference type="SAM" id="Phobius"/>
    </source>
</evidence>
<evidence type="ECO:0000256" key="1">
    <source>
        <dbReference type="ARBA" id="ARBA00004196"/>
    </source>
</evidence>
<keyword evidence="4" id="KW-0479">Metal-binding</keyword>
<comment type="subcellular location">
    <subcellularLocation>
        <location evidence="1">Cell envelope</location>
    </subcellularLocation>
</comment>
<keyword evidence="6" id="KW-0408">Iron</keyword>
<keyword evidence="3" id="KW-0349">Heme</keyword>
<evidence type="ECO:0000259" key="8">
    <source>
        <dbReference type="Pfam" id="PF14537"/>
    </source>
</evidence>
<keyword evidence="7" id="KW-0812">Transmembrane</keyword>
<evidence type="ECO:0000313" key="9">
    <source>
        <dbReference type="EMBL" id="HIR01863.1"/>
    </source>
</evidence>
<gene>
    <name evidence="9" type="ORF">IAA69_06345</name>
</gene>
<comment type="caution">
    <text evidence="9">The sequence shown here is derived from an EMBL/GenBank/DDBJ whole genome shotgun (WGS) entry which is preliminary data.</text>
</comment>